<feature type="domain" description="EfeO-type cupredoxin-like" evidence="2">
    <location>
        <begin position="12"/>
        <end position="115"/>
    </location>
</feature>
<feature type="chain" id="PRO_5046073593" evidence="1">
    <location>
        <begin position="28"/>
        <end position="132"/>
    </location>
</feature>
<dbReference type="InterPro" id="IPR028096">
    <property type="entry name" value="EfeO_Cupredoxin"/>
</dbReference>
<dbReference type="SUPFAM" id="SSF49503">
    <property type="entry name" value="Cupredoxins"/>
    <property type="match status" value="1"/>
</dbReference>
<reference evidence="3" key="1">
    <citation type="submission" date="2022-01" db="EMBL/GenBank/DDBJ databases">
        <title>Colwellia maritima, isolated from seawater.</title>
        <authorList>
            <person name="Kristyanto S."/>
            <person name="Jung J."/>
            <person name="Jeon C.O."/>
        </authorList>
    </citation>
    <scope>NUCLEOTIDE SEQUENCE</scope>
    <source>
        <strain evidence="3">MSW7</strain>
    </source>
</reference>
<keyword evidence="4" id="KW-1185">Reference proteome</keyword>
<dbReference type="RefSeq" id="WP_242286616.1">
    <property type="nucleotide sequence ID" value="NZ_JAKKSL010000002.1"/>
</dbReference>
<gene>
    <name evidence="3" type="ORF">L3081_13195</name>
</gene>
<dbReference type="Proteomes" id="UP001139646">
    <property type="component" value="Unassembled WGS sequence"/>
</dbReference>
<feature type="signal peptide" evidence="1">
    <location>
        <begin position="1"/>
        <end position="27"/>
    </location>
</feature>
<name>A0ABS9X262_9GAMM</name>
<evidence type="ECO:0000256" key="1">
    <source>
        <dbReference type="SAM" id="SignalP"/>
    </source>
</evidence>
<comment type="caution">
    <text evidence="3">The sequence shown here is derived from an EMBL/GenBank/DDBJ whole genome shotgun (WGS) entry which is preliminary data.</text>
</comment>
<accession>A0ABS9X262</accession>
<evidence type="ECO:0000259" key="2">
    <source>
        <dbReference type="Pfam" id="PF13473"/>
    </source>
</evidence>
<dbReference type="Gene3D" id="2.60.40.420">
    <property type="entry name" value="Cupredoxins - blue copper proteins"/>
    <property type="match status" value="1"/>
</dbReference>
<protein>
    <submittedName>
        <fullName evidence="3">Cupredoxin domain-containing protein</fullName>
    </submittedName>
</protein>
<evidence type="ECO:0000313" key="4">
    <source>
        <dbReference type="Proteomes" id="UP001139646"/>
    </source>
</evidence>
<dbReference type="EMBL" id="JAKKSL010000002">
    <property type="protein sequence ID" value="MCI2284160.1"/>
    <property type="molecule type" value="Genomic_DNA"/>
</dbReference>
<organism evidence="3 4">
    <name type="scientific">Colwellia maritima</name>
    <dbReference type="NCBI Taxonomy" id="2912588"/>
    <lineage>
        <taxon>Bacteria</taxon>
        <taxon>Pseudomonadati</taxon>
        <taxon>Pseudomonadota</taxon>
        <taxon>Gammaproteobacteria</taxon>
        <taxon>Alteromonadales</taxon>
        <taxon>Colwelliaceae</taxon>
        <taxon>Colwellia</taxon>
    </lineage>
</organism>
<evidence type="ECO:0000313" key="3">
    <source>
        <dbReference type="EMBL" id="MCI2284160.1"/>
    </source>
</evidence>
<sequence length="132" mass="14954">MTNAYFTRLTSILISGLLLLFAINAKAQQRPEYHLKIENHLFYPAKIDIPVNTKVKLIISNYDETVEEFDSFSLNREKVIFPNQKAIIFIGPLPEGEYSFFGEYHPHSARGTVVVVTNPLTQTTDSGAQHVN</sequence>
<keyword evidence="1" id="KW-0732">Signal</keyword>
<proteinExistence type="predicted"/>
<dbReference type="Pfam" id="PF13473">
    <property type="entry name" value="Cupredoxin_1"/>
    <property type="match status" value="1"/>
</dbReference>
<dbReference type="InterPro" id="IPR008972">
    <property type="entry name" value="Cupredoxin"/>
</dbReference>